<feature type="transmembrane region" description="Helical" evidence="1">
    <location>
        <begin position="12"/>
        <end position="36"/>
    </location>
</feature>
<keyword evidence="1" id="KW-1133">Transmembrane helix</keyword>
<name>H5THG7_GORO1</name>
<sequence>MTVKSGSSKRTRTAIFGGIGALVVIAAIILITAFAWPGWAPKSLDQNAVQDGVKQVLTKDYQATNVTDVSCPSGQSVEKGHSFTCTAMVGGQKQQVKVTILDDDGKYEVSRPTS</sequence>
<protein>
    <recommendedName>
        <fullName evidence="2">DUF4333 domain-containing protein</fullName>
    </recommendedName>
</protein>
<keyword evidence="1" id="KW-0812">Transmembrane</keyword>
<dbReference type="Proteomes" id="UP000005038">
    <property type="component" value="Unassembled WGS sequence"/>
</dbReference>
<feature type="domain" description="DUF4333" evidence="2">
    <location>
        <begin position="30"/>
        <end position="105"/>
    </location>
</feature>
<keyword evidence="1" id="KW-0472">Membrane</keyword>
<dbReference type="Pfam" id="PF14230">
    <property type="entry name" value="DUF4333"/>
    <property type="match status" value="1"/>
</dbReference>
<keyword evidence="4" id="KW-1185">Reference proteome</keyword>
<dbReference type="AlphaFoldDB" id="H5THG7"/>
<comment type="caution">
    <text evidence="3">The sequence shown here is derived from an EMBL/GenBank/DDBJ whole genome shotgun (WGS) entry which is preliminary data.</text>
</comment>
<dbReference type="EMBL" id="BAFB01000033">
    <property type="protein sequence ID" value="GAB32925.1"/>
    <property type="molecule type" value="Genomic_DNA"/>
</dbReference>
<accession>H5THG7</accession>
<gene>
    <name evidence="3" type="ORF">GOOTI_033_00350</name>
</gene>
<proteinExistence type="predicted"/>
<evidence type="ECO:0000313" key="3">
    <source>
        <dbReference type="EMBL" id="GAB32925.1"/>
    </source>
</evidence>
<evidence type="ECO:0000256" key="1">
    <source>
        <dbReference type="SAM" id="Phobius"/>
    </source>
</evidence>
<organism evidence="3 4">
    <name type="scientific">Gordonia otitidis (strain DSM 44809 / CCUG 52243 / JCM 12355 / NBRC 100426 / IFM 10032)</name>
    <dbReference type="NCBI Taxonomy" id="1108044"/>
    <lineage>
        <taxon>Bacteria</taxon>
        <taxon>Bacillati</taxon>
        <taxon>Actinomycetota</taxon>
        <taxon>Actinomycetes</taxon>
        <taxon>Mycobacteriales</taxon>
        <taxon>Gordoniaceae</taxon>
        <taxon>Gordonia</taxon>
    </lineage>
</organism>
<reference evidence="3" key="1">
    <citation type="submission" date="2012-02" db="EMBL/GenBank/DDBJ databases">
        <title>Whole genome shotgun sequence of Gordonia otitidis NBRC 100426.</title>
        <authorList>
            <person name="Yoshida I."/>
            <person name="Hosoyama A."/>
            <person name="Tsuchikane K."/>
            <person name="Katsumata H."/>
            <person name="Yamazaki S."/>
            <person name="Fujita N."/>
        </authorList>
    </citation>
    <scope>NUCLEOTIDE SEQUENCE [LARGE SCALE GENOMIC DNA]</scope>
    <source>
        <strain evidence="3">NBRC 100426</strain>
    </source>
</reference>
<dbReference type="STRING" id="1108044.GOOTI_033_00350"/>
<evidence type="ECO:0000259" key="2">
    <source>
        <dbReference type="Pfam" id="PF14230"/>
    </source>
</evidence>
<dbReference type="InterPro" id="IPR025637">
    <property type="entry name" value="DUF4333"/>
</dbReference>
<evidence type="ECO:0000313" key="4">
    <source>
        <dbReference type="Proteomes" id="UP000005038"/>
    </source>
</evidence>